<dbReference type="Proteomes" id="UP000308652">
    <property type="component" value="Unassembled WGS sequence"/>
</dbReference>
<proteinExistence type="predicted"/>
<dbReference type="AlphaFoldDB" id="A0A5C3LW83"/>
<accession>A0A5C3LW83</accession>
<reference evidence="1 2" key="1">
    <citation type="journal article" date="2019" name="Nat. Ecol. Evol.">
        <title>Megaphylogeny resolves global patterns of mushroom evolution.</title>
        <authorList>
            <person name="Varga T."/>
            <person name="Krizsan K."/>
            <person name="Foldi C."/>
            <person name="Dima B."/>
            <person name="Sanchez-Garcia M."/>
            <person name="Sanchez-Ramirez S."/>
            <person name="Szollosi G.J."/>
            <person name="Szarkandi J.G."/>
            <person name="Papp V."/>
            <person name="Albert L."/>
            <person name="Andreopoulos W."/>
            <person name="Angelini C."/>
            <person name="Antonin V."/>
            <person name="Barry K.W."/>
            <person name="Bougher N.L."/>
            <person name="Buchanan P."/>
            <person name="Buyck B."/>
            <person name="Bense V."/>
            <person name="Catcheside P."/>
            <person name="Chovatia M."/>
            <person name="Cooper J."/>
            <person name="Damon W."/>
            <person name="Desjardin D."/>
            <person name="Finy P."/>
            <person name="Geml J."/>
            <person name="Haridas S."/>
            <person name="Hughes K."/>
            <person name="Justo A."/>
            <person name="Karasinski D."/>
            <person name="Kautmanova I."/>
            <person name="Kiss B."/>
            <person name="Kocsube S."/>
            <person name="Kotiranta H."/>
            <person name="LaButti K.M."/>
            <person name="Lechner B.E."/>
            <person name="Liimatainen K."/>
            <person name="Lipzen A."/>
            <person name="Lukacs Z."/>
            <person name="Mihaltcheva S."/>
            <person name="Morgado L.N."/>
            <person name="Niskanen T."/>
            <person name="Noordeloos M.E."/>
            <person name="Ohm R.A."/>
            <person name="Ortiz-Santana B."/>
            <person name="Ovrebo C."/>
            <person name="Racz N."/>
            <person name="Riley R."/>
            <person name="Savchenko A."/>
            <person name="Shiryaev A."/>
            <person name="Soop K."/>
            <person name="Spirin V."/>
            <person name="Szebenyi C."/>
            <person name="Tomsovsky M."/>
            <person name="Tulloss R.E."/>
            <person name="Uehling J."/>
            <person name="Grigoriev I.V."/>
            <person name="Vagvolgyi C."/>
            <person name="Papp T."/>
            <person name="Martin F.M."/>
            <person name="Miettinen O."/>
            <person name="Hibbett D.S."/>
            <person name="Nagy L.G."/>
        </authorList>
    </citation>
    <scope>NUCLEOTIDE SEQUENCE [LARGE SCALE GENOMIC DNA]</scope>
    <source>
        <strain evidence="1 2">CBS 166.37</strain>
    </source>
</reference>
<gene>
    <name evidence="1" type="ORF">BDQ12DRAFT_670584</name>
</gene>
<organism evidence="1 2">
    <name type="scientific">Crucibulum laeve</name>
    <dbReference type="NCBI Taxonomy" id="68775"/>
    <lineage>
        <taxon>Eukaryota</taxon>
        <taxon>Fungi</taxon>
        <taxon>Dikarya</taxon>
        <taxon>Basidiomycota</taxon>
        <taxon>Agaricomycotina</taxon>
        <taxon>Agaricomycetes</taxon>
        <taxon>Agaricomycetidae</taxon>
        <taxon>Agaricales</taxon>
        <taxon>Agaricineae</taxon>
        <taxon>Nidulariaceae</taxon>
        <taxon>Crucibulum</taxon>
    </lineage>
</organism>
<name>A0A5C3LW83_9AGAR</name>
<protein>
    <submittedName>
        <fullName evidence="1">Uncharacterized protein</fullName>
    </submittedName>
</protein>
<evidence type="ECO:0000313" key="2">
    <source>
        <dbReference type="Proteomes" id="UP000308652"/>
    </source>
</evidence>
<sequence length="165" mass="17953">MWDVALNATARVNTLMVCHEYMSIDIYRIPSAVDLFWAAKVREQTRANSPPWATHNGNAGAIARLEELPSRTSLLCLLRADGIQARDASLAASCNGQQRWSAEMAIAGSWIDVDGRCAVDAEGLLGDTLEMVTVRLIVAGSSNEVEAVAKQEPTTHKRKIKGHLP</sequence>
<dbReference type="EMBL" id="ML213657">
    <property type="protein sequence ID" value="TFK33011.1"/>
    <property type="molecule type" value="Genomic_DNA"/>
</dbReference>
<evidence type="ECO:0000313" key="1">
    <source>
        <dbReference type="EMBL" id="TFK33011.1"/>
    </source>
</evidence>
<keyword evidence="2" id="KW-1185">Reference proteome</keyword>